<evidence type="ECO:0000256" key="3">
    <source>
        <dbReference type="ARBA" id="ARBA00022679"/>
    </source>
</evidence>
<evidence type="ECO:0000256" key="1">
    <source>
        <dbReference type="ARBA" id="ARBA00006149"/>
    </source>
</evidence>
<comment type="caution">
    <text evidence="6">The sequence shown here is derived from an EMBL/GenBank/DDBJ whole genome shotgun (WGS) entry which is preliminary data.</text>
</comment>
<keyword evidence="4" id="KW-0949">S-adenosyl-L-methionine</keyword>
<dbReference type="InterPro" id="IPR002052">
    <property type="entry name" value="DNA_methylase_N6_adenine_CS"/>
</dbReference>
<evidence type="ECO:0000256" key="4">
    <source>
        <dbReference type="ARBA" id="ARBA00022691"/>
    </source>
</evidence>
<dbReference type="PROSITE" id="PS00092">
    <property type="entry name" value="N6_MTASE"/>
    <property type="match status" value="1"/>
</dbReference>
<dbReference type="GO" id="GO:0032259">
    <property type="term" value="P:methylation"/>
    <property type="evidence" value="ECO:0007669"/>
    <property type="project" value="UniProtKB-KW"/>
</dbReference>
<accession>A0ABP7T570</accession>
<sequence length="218" mass="23336">MWLPGNTGVYLPQDDTALLIDAMLLAPIPRGARVLDIGTGSGALARAAADCGAAEVTALDVSWRALAAAFVNTRLSGRRVRLRHGDIRKCLPGRHFDVVLANPPYVPCGRGAPGRHSPARAWDAGPDGRAVLDPLCDRAPGLLSPKGMMLMVHSTLCDPEKTLVRLRDGGLKAAVVARARCPFGPVMSSRADWLERAGLIEPGQRDEELVVIRADRTR</sequence>
<dbReference type="InterPro" id="IPR052190">
    <property type="entry name" value="Euk-Arch_PrmC-MTase"/>
</dbReference>
<dbReference type="PANTHER" id="PTHR45875:SF1">
    <property type="entry name" value="METHYLTRANSFERASE N6AMT1"/>
    <property type="match status" value="1"/>
</dbReference>
<dbReference type="InterPro" id="IPR004557">
    <property type="entry name" value="PrmC-related"/>
</dbReference>
<dbReference type="Pfam" id="PF05175">
    <property type="entry name" value="MTS"/>
    <property type="match status" value="1"/>
</dbReference>
<proteinExistence type="inferred from homology"/>
<name>A0ABP7T570_9PSEU</name>
<dbReference type="Gene3D" id="3.40.50.150">
    <property type="entry name" value="Vaccinia Virus protein VP39"/>
    <property type="match status" value="1"/>
</dbReference>
<evidence type="ECO:0000313" key="6">
    <source>
        <dbReference type="EMBL" id="GAA4021079.1"/>
    </source>
</evidence>
<dbReference type="CDD" id="cd02440">
    <property type="entry name" value="AdoMet_MTases"/>
    <property type="match status" value="1"/>
</dbReference>
<dbReference type="NCBIfam" id="TIGR00537">
    <property type="entry name" value="hemK_rel_arch"/>
    <property type="match status" value="1"/>
</dbReference>
<keyword evidence="7" id="KW-1185">Reference proteome</keyword>
<evidence type="ECO:0000313" key="7">
    <source>
        <dbReference type="Proteomes" id="UP001501747"/>
    </source>
</evidence>
<evidence type="ECO:0000259" key="5">
    <source>
        <dbReference type="Pfam" id="PF05175"/>
    </source>
</evidence>
<organism evidence="6 7">
    <name type="scientific">Allokutzneria multivorans</name>
    <dbReference type="NCBI Taxonomy" id="1142134"/>
    <lineage>
        <taxon>Bacteria</taxon>
        <taxon>Bacillati</taxon>
        <taxon>Actinomycetota</taxon>
        <taxon>Actinomycetes</taxon>
        <taxon>Pseudonocardiales</taxon>
        <taxon>Pseudonocardiaceae</taxon>
        <taxon>Allokutzneria</taxon>
    </lineage>
</organism>
<protein>
    <submittedName>
        <fullName evidence="6">Methyltransferase</fullName>
    </submittedName>
</protein>
<dbReference type="InterPro" id="IPR029063">
    <property type="entry name" value="SAM-dependent_MTases_sf"/>
</dbReference>
<feature type="domain" description="Methyltransferase small" evidence="5">
    <location>
        <begin position="16"/>
        <end position="105"/>
    </location>
</feature>
<reference evidence="7" key="1">
    <citation type="journal article" date="2019" name="Int. J. Syst. Evol. Microbiol.">
        <title>The Global Catalogue of Microorganisms (GCM) 10K type strain sequencing project: providing services to taxonomists for standard genome sequencing and annotation.</title>
        <authorList>
            <consortium name="The Broad Institute Genomics Platform"/>
            <consortium name="The Broad Institute Genome Sequencing Center for Infectious Disease"/>
            <person name="Wu L."/>
            <person name="Ma J."/>
        </authorList>
    </citation>
    <scope>NUCLEOTIDE SEQUENCE [LARGE SCALE GENOMIC DNA]</scope>
    <source>
        <strain evidence="7">JCM 17342</strain>
    </source>
</reference>
<dbReference type="EMBL" id="BAABAL010000018">
    <property type="protein sequence ID" value="GAA4021079.1"/>
    <property type="molecule type" value="Genomic_DNA"/>
</dbReference>
<keyword evidence="3" id="KW-0808">Transferase</keyword>
<evidence type="ECO:0000256" key="2">
    <source>
        <dbReference type="ARBA" id="ARBA00022603"/>
    </source>
</evidence>
<dbReference type="Proteomes" id="UP001501747">
    <property type="component" value="Unassembled WGS sequence"/>
</dbReference>
<comment type="similarity">
    <text evidence="1">Belongs to the eukaryotic/archaeal PrmC-related family.</text>
</comment>
<keyword evidence="2 6" id="KW-0489">Methyltransferase</keyword>
<dbReference type="GO" id="GO:0008168">
    <property type="term" value="F:methyltransferase activity"/>
    <property type="evidence" value="ECO:0007669"/>
    <property type="project" value="UniProtKB-KW"/>
</dbReference>
<dbReference type="RefSeq" id="WP_344879658.1">
    <property type="nucleotide sequence ID" value="NZ_BAABAL010000018.1"/>
</dbReference>
<dbReference type="PANTHER" id="PTHR45875">
    <property type="entry name" value="METHYLTRANSFERASE N6AMT1"/>
    <property type="match status" value="1"/>
</dbReference>
<dbReference type="SUPFAM" id="SSF53335">
    <property type="entry name" value="S-adenosyl-L-methionine-dependent methyltransferases"/>
    <property type="match status" value="1"/>
</dbReference>
<dbReference type="InterPro" id="IPR007848">
    <property type="entry name" value="Small_mtfrase_dom"/>
</dbReference>
<gene>
    <name evidence="6" type="ORF">GCM10022247_51560</name>
</gene>